<evidence type="ECO:0000313" key="3">
    <source>
        <dbReference type="EMBL" id="GIY44825.1"/>
    </source>
</evidence>
<dbReference type="EMBL" id="BPLQ01009575">
    <property type="protein sequence ID" value="GIY44825.1"/>
    <property type="molecule type" value="Genomic_DNA"/>
</dbReference>
<feature type="region of interest" description="Disordered" evidence="1">
    <location>
        <begin position="254"/>
        <end position="288"/>
    </location>
</feature>
<evidence type="ECO:0000259" key="2">
    <source>
        <dbReference type="PROSITE" id="PS00028"/>
    </source>
</evidence>
<evidence type="ECO:0000256" key="1">
    <source>
        <dbReference type="SAM" id="MobiDB-lite"/>
    </source>
</evidence>
<evidence type="ECO:0000313" key="4">
    <source>
        <dbReference type="Proteomes" id="UP001054837"/>
    </source>
</evidence>
<organism evidence="3 4">
    <name type="scientific">Caerostris darwini</name>
    <dbReference type="NCBI Taxonomy" id="1538125"/>
    <lineage>
        <taxon>Eukaryota</taxon>
        <taxon>Metazoa</taxon>
        <taxon>Ecdysozoa</taxon>
        <taxon>Arthropoda</taxon>
        <taxon>Chelicerata</taxon>
        <taxon>Arachnida</taxon>
        <taxon>Araneae</taxon>
        <taxon>Araneomorphae</taxon>
        <taxon>Entelegynae</taxon>
        <taxon>Araneoidea</taxon>
        <taxon>Araneidae</taxon>
        <taxon>Caerostris</taxon>
    </lineage>
</organism>
<keyword evidence="4" id="KW-1185">Reference proteome</keyword>
<dbReference type="AlphaFoldDB" id="A0AAV4TJ78"/>
<dbReference type="InterPro" id="IPR013087">
    <property type="entry name" value="Znf_C2H2_type"/>
</dbReference>
<sequence length="288" mass="31564">MSSNAFNVVEVLDSFEASLTTSFSHGEALANFESELNTSFSPICHRTRSQLANREIAYVDNHSSGAPIYTVSGHIGDTSQNFLLERDVSDTIHAILDNITHTHLVHFHQMCHRLPVKQLLSYMQVPQQTVSPAPTGDEVMLFPSATEVYDLFSSSGKSPKFDFVKLFCRQCRRRFFSAGGLENHLYAVHNIHFDSPGDIPPRSDLASVPLALPEELVSSCTNTGPPSCAPFSKIVPVTTWATVAAKPAISSSQPWAGQRLCSPTTSSSSPQVLVAKNHKKTSFSKKTR</sequence>
<feature type="compositionally biased region" description="Polar residues" evidence="1">
    <location>
        <begin position="254"/>
        <end position="271"/>
    </location>
</feature>
<reference evidence="3 4" key="1">
    <citation type="submission" date="2021-06" db="EMBL/GenBank/DDBJ databases">
        <title>Caerostris darwini draft genome.</title>
        <authorList>
            <person name="Kono N."/>
            <person name="Arakawa K."/>
        </authorList>
    </citation>
    <scope>NUCLEOTIDE SEQUENCE [LARGE SCALE GENOMIC DNA]</scope>
</reference>
<comment type="caution">
    <text evidence="3">The sequence shown here is derived from an EMBL/GenBank/DDBJ whole genome shotgun (WGS) entry which is preliminary data.</text>
</comment>
<feature type="domain" description="C2H2-type" evidence="2">
    <location>
        <begin position="168"/>
        <end position="189"/>
    </location>
</feature>
<name>A0AAV4TJ78_9ARAC</name>
<protein>
    <recommendedName>
        <fullName evidence="2">C2H2-type domain-containing protein</fullName>
    </recommendedName>
</protein>
<proteinExistence type="predicted"/>
<accession>A0AAV4TJ78</accession>
<dbReference type="PROSITE" id="PS00028">
    <property type="entry name" value="ZINC_FINGER_C2H2_1"/>
    <property type="match status" value="1"/>
</dbReference>
<dbReference type="Proteomes" id="UP001054837">
    <property type="component" value="Unassembled WGS sequence"/>
</dbReference>
<feature type="compositionally biased region" description="Basic residues" evidence="1">
    <location>
        <begin position="276"/>
        <end position="288"/>
    </location>
</feature>
<gene>
    <name evidence="3" type="ORF">CDAR_403761</name>
</gene>